<evidence type="ECO:0000256" key="7">
    <source>
        <dbReference type="PIRSR" id="PIRSR001191-1"/>
    </source>
</evidence>
<dbReference type="PROSITE" id="PS51642">
    <property type="entry name" value="HEMOPEXIN_2"/>
    <property type="match status" value="1"/>
</dbReference>
<sequence>MKTIRFAVVVCIILAVCGIHSTGAKSTGDITRREKRQAVDIDGYLEKFGYLAKIDDSSRGPVSHDEASRIEAIRNFQIFNGLQVTGNIDDQTILKMRQPRCGVSDNSAPGEPQNLERPLEFNAPGNKWRKHSVTWNVINPTGQLSEGIQKLAIRNAFEYWSDVSPLQFQETNGKSDIEIKFANGFHGDGRGNAFDGRGGVLAHAFFPGNGYLDGDTHFDDGERWVYHSNSGTELETVAAHEFGHALGLGHSSNPSALMAPYYRGYIPGLRLHNDDVRGVQSLYGSPSRQQTTPSPPQTTTTTPPTTTTTTTPTTTTLTTTTTTTTPTPRPTPRPSPTTDVTTPTTAIIPTGDETLCNLAFDAISSGPDGATYVFRNQLVYKVTAGGLAAGFPRFIREVYPGSPRYVKAAVYLKSTGETFLFNNHGKVWRYLGFTLQNVTQMDRDDFRSAIAITNPRYGNQQVYLFGTNYFWGFNRRAMNVARRSGYTLPISQFWRAFPRYSTAGIEWTDGYMYFFKKGSYVRVSPNTRGKVSGYPGDSAASWLKSLCIEPHQ</sequence>
<dbReference type="PANTHER" id="PTHR10201">
    <property type="entry name" value="MATRIX METALLOPROTEINASE"/>
    <property type="match status" value="1"/>
</dbReference>
<feature type="binding site" evidence="9">
    <location>
        <position position="258"/>
    </location>
    <ligand>
        <name>Zn(2+)</name>
        <dbReference type="ChEBI" id="CHEBI:29105"/>
        <label>2</label>
        <note>catalytic</note>
    </ligand>
</feature>
<feature type="signal peptide" evidence="12">
    <location>
        <begin position="1"/>
        <end position="24"/>
    </location>
</feature>
<dbReference type="CDD" id="cd04278">
    <property type="entry name" value="ZnMc_MMP"/>
    <property type="match status" value="1"/>
</dbReference>
<feature type="binding site" evidence="9">
    <location>
        <position position="222"/>
    </location>
    <ligand>
        <name>Ca(2+)</name>
        <dbReference type="ChEBI" id="CHEBI:29108"/>
        <label>3</label>
    </ligand>
</feature>
<feature type="binding site" description="in inhibited form" evidence="9">
    <location>
        <position position="101"/>
    </location>
    <ligand>
        <name>Zn(2+)</name>
        <dbReference type="ChEBI" id="CHEBI:29105"/>
        <label>2</label>
        <note>catalytic</note>
    </ligand>
</feature>
<feature type="binding site" evidence="9">
    <location>
        <position position="186"/>
    </location>
    <ligand>
        <name>Zn(2+)</name>
        <dbReference type="ChEBI" id="CHEBI:29105"/>
        <label>1</label>
    </ligand>
</feature>
<dbReference type="Proteomes" id="UP000242188">
    <property type="component" value="Unassembled WGS sequence"/>
</dbReference>
<dbReference type="Pfam" id="PF00413">
    <property type="entry name" value="Peptidase_M10"/>
    <property type="match status" value="1"/>
</dbReference>
<feature type="binding site" evidence="9">
    <location>
        <position position="195"/>
    </location>
    <ligand>
        <name>Ca(2+)</name>
        <dbReference type="ChEBI" id="CHEBI:29108"/>
        <label>3</label>
    </ligand>
</feature>
<feature type="binding site" evidence="9">
    <location>
        <position position="409"/>
    </location>
    <ligand>
        <name>Ca(2+)</name>
        <dbReference type="ChEBI" id="CHEBI:29108"/>
        <label>5</label>
    </ligand>
</feature>
<keyword evidence="2" id="KW-0645">Protease</keyword>
<dbReference type="GO" id="GO:0006508">
    <property type="term" value="P:proteolysis"/>
    <property type="evidence" value="ECO:0007669"/>
    <property type="project" value="UniProtKB-KW"/>
</dbReference>
<feature type="active site" evidence="7">
    <location>
        <position position="241"/>
    </location>
</feature>
<feature type="binding site" evidence="9">
    <location>
        <position position="203"/>
    </location>
    <ligand>
        <name>Zn(2+)</name>
        <dbReference type="ChEBI" id="CHEBI:29105"/>
        <label>1</label>
    </ligand>
</feature>
<evidence type="ECO:0000256" key="2">
    <source>
        <dbReference type="ARBA" id="ARBA00022670"/>
    </source>
</evidence>
<reference evidence="14 15" key="1">
    <citation type="journal article" date="2017" name="Nat. Ecol. Evol.">
        <title>Scallop genome provides insights into evolution of bilaterian karyotype and development.</title>
        <authorList>
            <person name="Wang S."/>
            <person name="Zhang J."/>
            <person name="Jiao W."/>
            <person name="Li J."/>
            <person name="Xun X."/>
            <person name="Sun Y."/>
            <person name="Guo X."/>
            <person name="Huan P."/>
            <person name="Dong B."/>
            <person name="Zhang L."/>
            <person name="Hu X."/>
            <person name="Sun X."/>
            <person name="Wang J."/>
            <person name="Zhao C."/>
            <person name="Wang Y."/>
            <person name="Wang D."/>
            <person name="Huang X."/>
            <person name="Wang R."/>
            <person name="Lv J."/>
            <person name="Li Y."/>
            <person name="Zhang Z."/>
            <person name="Liu B."/>
            <person name="Lu W."/>
            <person name="Hui Y."/>
            <person name="Liang J."/>
            <person name="Zhou Z."/>
            <person name="Hou R."/>
            <person name="Li X."/>
            <person name="Liu Y."/>
            <person name="Li H."/>
            <person name="Ning X."/>
            <person name="Lin Y."/>
            <person name="Zhao L."/>
            <person name="Xing Q."/>
            <person name="Dou J."/>
            <person name="Li Y."/>
            <person name="Mao J."/>
            <person name="Guo H."/>
            <person name="Dou H."/>
            <person name="Li T."/>
            <person name="Mu C."/>
            <person name="Jiang W."/>
            <person name="Fu Q."/>
            <person name="Fu X."/>
            <person name="Miao Y."/>
            <person name="Liu J."/>
            <person name="Yu Q."/>
            <person name="Li R."/>
            <person name="Liao H."/>
            <person name="Li X."/>
            <person name="Kong Y."/>
            <person name="Jiang Z."/>
            <person name="Chourrout D."/>
            <person name="Li R."/>
            <person name="Bao Z."/>
        </authorList>
    </citation>
    <scope>NUCLEOTIDE SEQUENCE [LARGE SCALE GENOMIC DNA]</scope>
    <source>
        <strain evidence="14 15">PY_sf001</strain>
    </source>
</reference>
<dbReference type="EMBL" id="NEDP02004104">
    <property type="protein sequence ID" value="OWF46684.1"/>
    <property type="molecule type" value="Genomic_DNA"/>
</dbReference>
<dbReference type="GO" id="GO:0030574">
    <property type="term" value="P:collagen catabolic process"/>
    <property type="evidence" value="ECO:0007669"/>
    <property type="project" value="TreeGrafter"/>
</dbReference>
<dbReference type="PIRSF" id="PIRSF001191">
    <property type="entry name" value="Peptidase_M10A_matrix"/>
    <property type="match status" value="1"/>
</dbReference>
<keyword evidence="5 8" id="KW-0862">Zinc</keyword>
<keyword evidence="15" id="KW-1185">Reference proteome</keyword>
<keyword evidence="9" id="KW-0106">Calcium</keyword>
<dbReference type="InterPro" id="IPR033739">
    <property type="entry name" value="M10A_MMP"/>
</dbReference>
<dbReference type="Gene3D" id="3.40.390.10">
    <property type="entry name" value="Collagenase (Catalytic Domain)"/>
    <property type="match status" value="1"/>
</dbReference>
<dbReference type="InterPro" id="IPR002477">
    <property type="entry name" value="Peptidoglycan-bd-like"/>
</dbReference>
<feature type="binding site" evidence="8">
    <location>
        <position position="244"/>
    </location>
    <ligand>
        <name>Zn(2+)</name>
        <dbReference type="ChEBI" id="CHEBI:29105"/>
        <label>2</label>
        <note>catalytic</note>
    </ligand>
</feature>
<dbReference type="OrthoDB" id="406838at2759"/>
<feature type="domain" description="Peptidase metallopeptidase" evidence="13">
    <location>
        <begin position="124"/>
        <end position="285"/>
    </location>
</feature>
<feature type="region of interest" description="Disordered" evidence="11">
    <location>
        <begin position="279"/>
        <end position="342"/>
    </location>
</feature>
<evidence type="ECO:0000256" key="9">
    <source>
        <dbReference type="PIRSR" id="PIRSR621190-2"/>
    </source>
</evidence>
<dbReference type="InterPro" id="IPR021190">
    <property type="entry name" value="Pept_M10A"/>
</dbReference>
<dbReference type="GO" id="GO:0005615">
    <property type="term" value="C:extracellular space"/>
    <property type="evidence" value="ECO:0007669"/>
    <property type="project" value="TreeGrafter"/>
</dbReference>
<evidence type="ECO:0000313" key="15">
    <source>
        <dbReference type="Proteomes" id="UP000242188"/>
    </source>
</evidence>
<dbReference type="InterPro" id="IPR036365">
    <property type="entry name" value="PGBD-like_sf"/>
</dbReference>
<dbReference type="SUPFAM" id="SSF50923">
    <property type="entry name" value="Hemopexin-like domain"/>
    <property type="match status" value="1"/>
</dbReference>
<dbReference type="Pfam" id="PF01471">
    <property type="entry name" value="PG_binding_1"/>
    <property type="match status" value="1"/>
</dbReference>
<name>A0A210QD67_MIZYE</name>
<evidence type="ECO:0000256" key="1">
    <source>
        <dbReference type="ARBA" id="ARBA00010370"/>
    </source>
</evidence>
<dbReference type="Gene3D" id="2.110.10.10">
    <property type="entry name" value="Hemopexin-like domain"/>
    <property type="match status" value="1"/>
</dbReference>
<evidence type="ECO:0000313" key="14">
    <source>
        <dbReference type="EMBL" id="OWF46684.1"/>
    </source>
</evidence>
<dbReference type="GO" id="GO:0031012">
    <property type="term" value="C:extracellular matrix"/>
    <property type="evidence" value="ECO:0007669"/>
    <property type="project" value="InterPro"/>
</dbReference>
<dbReference type="GO" id="GO:0004222">
    <property type="term" value="F:metalloendopeptidase activity"/>
    <property type="evidence" value="ECO:0007669"/>
    <property type="project" value="InterPro"/>
</dbReference>
<evidence type="ECO:0000256" key="6">
    <source>
        <dbReference type="ARBA" id="ARBA00023049"/>
    </source>
</evidence>
<feature type="binding site" evidence="9">
    <location>
        <position position="222"/>
    </location>
    <ligand>
        <name>Ca(2+)</name>
        <dbReference type="ChEBI" id="CHEBI:29108"/>
        <label>1</label>
    </ligand>
</feature>
<feature type="chain" id="PRO_5013233530" evidence="12">
    <location>
        <begin position="25"/>
        <end position="552"/>
    </location>
</feature>
<feature type="compositionally biased region" description="Low complexity" evidence="11">
    <location>
        <begin position="286"/>
        <end position="326"/>
    </location>
</feature>
<dbReference type="STRING" id="6573.A0A210QD67"/>
<comment type="cofactor">
    <cofactor evidence="9">
        <name>Ca(2+)</name>
        <dbReference type="ChEBI" id="CHEBI:29108"/>
    </cofactor>
    <text evidence="9">Can bind about 5 Ca(2+) ions per subunit.</text>
</comment>
<dbReference type="InterPro" id="IPR024079">
    <property type="entry name" value="MetalloPept_cat_dom_sf"/>
</dbReference>
<gene>
    <name evidence="14" type="ORF">KP79_PYT16125</name>
</gene>
<feature type="binding site" evidence="8">
    <location>
        <position position="250"/>
    </location>
    <ligand>
        <name>Zn(2+)</name>
        <dbReference type="ChEBI" id="CHEBI:29105"/>
        <label>2</label>
        <note>catalytic</note>
    </ligand>
</feature>
<dbReference type="GO" id="GO:0030198">
    <property type="term" value="P:extracellular matrix organization"/>
    <property type="evidence" value="ECO:0007669"/>
    <property type="project" value="TreeGrafter"/>
</dbReference>
<keyword evidence="12" id="KW-0732">Signal</keyword>
<feature type="binding site" evidence="9">
    <location>
        <position position="220"/>
    </location>
    <ligand>
        <name>Ca(2+)</name>
        <dbReference type="ChEBI" id="CHEBI:29108"/>
        <label>1</label>
    </ligand>
</feature>
<dbReference type="PANTHER" id="PTHR10201:SF331">
    <property type="entry name" value="MATRIX METALLOPROTEINASE-14-LIKE ISOFORM X1"/>
    <property type="match status" value="1"/>
</dbReference>
<protein>
    <submittedName>
        <fullName evidence="14">Matrix metalloproteinase-19</fullName>
    </submittedName>
</protein>
<dbReference type="InterPro" id="IPR001818">
    <property type="entry name" value="Pept_M10_metallopeptidase"/>
</dbReference>
<comment type="caution">
    <text evidence="14">The sequence shown here is derived from an EMBL/GenBank/DDBJ whole genome shotgun (WGS) entry which is preliminary data.</text>
</comment>
<accession>A0A210QD67</accession>
<comment type="cofactor">
    <cofactor evidence="9">
        <name>Zn(2+)</name>
        <dbReference type="ChEBI" id="CHEBI:29105"/>
    </cofactor>
    <text evidence="9">Binds 2 Zn(2+) ions per subunit.</text>
</comment>
<dbReference type="PRINTS" id="PR00138">
    <property type="entry name" value="MATRIXIN"/>
</dbReference>
<dbReference type="SUPFAM" id="SSF47090">
    <property type="entry name" value="PGBD-like"/>
    <property type="match status" value="1"/>
</dbReference>
<evidence type="ECO:0000259" key="13">
    <source>
        <dbReference type="SMART" id="SM00235"/>
    </source>
</evidence>
<feature type="binding site" evidence="9">
    <location>
        <position position="215"/>
    </location>
    <ligand>
        <name>Ca(2+)</name>
        <dbReference type="ChEBI" id="CHEBI:29108"/>
        <label>2</label>
    </ligand>
</feature>
<evidence type="ECO:0000256" key="5">
    <source>
        <dbReference type="ARBA" id="ARBA00022833"/>
    </source>
</evidence>
<evidence type="ECO:0000256" key="12">
    <source>
        <dbReference type="SAM" id="SignalP"/>
    </source>
</evidence>
<keyword evidence="3 8" id="KW-0479">Metal-binding</keyword>
<proteinExistence type="inferred from homology"/>
<feature type="repeat" description="Hemopexin" evidence="10">
    <location>
        <begin position="498"/>
        <end position="545"/>
    </location>
</feature>
<organism evidence="14 15">
    <name type="scientific">Mizuhopecten yessoensis</name>
    <name type="common">Japanese scallop</name>
    <name type="synonym">Patinopecten yessoensis</name>
    <dbReference type="NCBI Taxonomy" id="6573"/>
    <lineage>
        <taxon>Eukaryota</taxon>
        <taxon>Metazoa</taxon>
        <taxon>Spiralia</taxon>
        <taxon>Lophotrochozoa</taxon>
        <taxon>Mollusca</taxon>
        <taxon>Bivalvia</taxon>
        <taxon>Autobranchia</taxon>
        <taxon>Pteriomorphia</taxon>
        <taxon>Pectinida</taxon>
        <taxon>Pectinoidea</taxon>
        <taxon>Pectinidae</taxon>
        <taxon>Mizuhopecten</taxon>
    </lineage>
</organism>
<evidence type="ECO:0000256" key="8">
    <source>
        <dbReference type="PIRSR" id="PIRSR001191-2"/>
    </source>
</evidence>
<comment type="similarity">
    <text evidence="1">Belongs to the peptidase M10A family.</text>
</comment>
<keyword evidence="4" id="KW-0378">Hydrolase</keyword>
<dbReference type="AlphaFoldDB" id="A0A210QD67"/>
<feature type="binding site" evidence="9">
    <location>
        <position position="217"/>
    </location>
    <ligand>
        <name>Zn(2+)</name>
        <dbReference type="ChEBI" id="CHEBI:29105"/>
        <label>1</label>
    </ligand>
</feature>
<dbReference type="FunFam" id="3.40.390.10:FF:000091">
    <property type="entry name" value="Matrix metalloproteinase-16-like Protein"/>
    <property type="match status" value="1"/>
</dbReference>
<evidence type="ECO:0000256" key="3">
    <source>
        <dbReference type="ARBA" id="ARBA00022723"/>
    </source>
</evidence>
<feature type="binding site" evidence="9">
    <location>
        <position position="219"/>
    </location>
    <ligand>
        <name>Ca(2+)</name>
        <dbReference type="ChEBI" id="CHEBI:29108"/>
        <label>3</label>
    </ligand>
</feature>
<dbReference type="GO" id="GO:0008270">
    <property type="term" value="F:zinc ion binding"/>
    <property type="evidence" value="ECO:0007669"/>
    <property type="project" value="InterPro"/>
</dbReference>
<feature type="binding site" evidence="8">
    <location>
        <position position="240"/>
    </location>
    <ligand>
        <name>Zn(2+)</name>
        <dbReference type="ChEBI" id="CHEBI:29105"/>
        <label>2</label>
        <note>catalytic</note>
    </ligand>
</feature>
<dbReference type="InterPro" id="IPR036375">
    <property type="entry name" value="Hemopexin-like_dom_sf"/>
</dbReference>
<evidence type="ECO:0000256" key="11">
    <source>
        <dbReference type="SAM" id="MobiDB-lite"/>
    </source>
</evidence>
<feature type="binding site" evidence="9">
    <location>
        <position position="188"/>
    </location>
    <ligand>
        <name>Zn(2+)</name>
        <dbReference type="ChEBI" id="CHEBI:29105"/>
        <label>1</label>
    </ligand>
</feature>
<keyword evidence="6" id="KW-0482">Metalloprotease</keyword>
<dbReference type="SUPFAM" id="SSF55486">
    <property type="entry name" value="Metalloproteases ('zincins'), catalytic domain"/>
    <property type="match status" value="1"/>
</dbReference>
<dbReference type="SMART" id="SM00120">
    <property type="entry name" value="HX"/>
    <property type="match status" value="3"/>
</dbReference>
<feature type="binding site" evidence="9">
    <location>
        <position position="176"/>
    </location>
    <ligand>
        <name>Ca(2+)</name>
        <dbReference type="ChEBI" id="CHEBI:29108"/>
        <label>2</label>
    </ligand>
</feature>
<feature type="binding site" evidence="9">
    <location>
        <position position="359"/>
    </location>
    <ligand>
        <name>Ca(2+)</name>
        <dbReference type="ChEBI" id="CHEBI:29108"/>
        <label>5</label>
    </ligand>
</feature>
<dbReference type="InterPro" id="IPR006026">
    <property type="entry name" value="Peptidase_Metallo"/>
</dbReference>
<dbReference type="InterPro" id="IPR018487">
    <property type="entry name" value="Hemopexin-like_repeat"/>
</dbReference>
<evidence type="ECO:0000256" key="4">
    <source>
        <dbReference type="ARBA" id="ARBA00022801"/>
    </source>
</evidence>
<dbReference type="SMART" id="SM00235">
    <property type="entry name" value="ZnMc"/>
    <property type="match status" value="1"/>
</dbReference>
<feature type="binding site" evidence="9">
    <location>
        <position position="196"/>
    </location>
    <ligand>
        <name>Ca(2+)</name>
        <dbReference type="ChEBI" id="CHEBI:29108"/>
        <label>3</label>
    </ligand>
</feature>
<evidence type="ECO:0000256" key="10">
    <source>
        <dbReference type="PROSITE-ProRule" id="PRU01011"/>
    </source>
</evidence>